<dbReference type="InParanoid" id="A0A395JEJ2"/>
<reference evidence="3 4" key="1">
    <citation type="submission" date="2018-06" db="EMBL/GenBank/DDBJ databases">
        <title>Genomic Encyclopedia of Type Strains, Phase IV (KMG-IV): sequencing the most valuable type-strain genomes for metagenomic binning, comparative biology and taxonomic classification.</title>
        <authorList>
            <person name="Goeker M."/>
        </authorList>
    </citation>
    <scope>NUCLEOTIDE SEQUENCE [LARGE SCALE GENOMIC DNA]</scope>
    <source>
        <strain evidence="3 4">DSM 24032</strain>
    </source>
</reference>
<keyword evidence="1" id="KW-0812">Transmembrane</keyword>
<feature type="transmembrane region" description="Helical" evidence="1">
    <location>
        <begin position="231"/>
        <end position="250"/>
    </location>
</feature>
<evidence type="ECO:0000313" key="3">
    <source>
        <dbReference type="EMBL" id="RBP47064.1"/>
    </source>
</evidence>
<keyword evidence="1" id="KW-1133">Transmembrane helix</keyword>
<feature type="transmembrane region" description="Helical" evidence="1">
    <location>
        <begin position="67"/>
        <end position="90"/>
    </location>
</feature>
<dbReference type="RefSeq" id="WP_170132185.1">
    <property type="nucleotide sequence ID" value="NZ_QNRT01000010.1"/>
</dbReference>
<feature type="transmembrane region" description="Helical" evidence="1">
    <location>
        <begin position="173"/>
        <end position="193"/>
    </location>
</feature>
<feature type="transmembrane region" description="Helical" evidence="1">
    <location>
        <begin position="111"/>
        <end position="132"/>
    </location>
</feature>
<proteinExistence type="predicted"/>
<organism evidence="3 4">
    <name type="scientific">Arenicella xantha</name>
    <dbReference type="NCBI Taxonomy" id="644221"/>
    <lineage>
        <taxon>Bacteria</taxon>
        <taxon>Pseudomonadati</taxon>
        <taxon>Pseudomonadota</taxon>
        <taxon>Gammaproteobacteria</taxon>
        <taxon>Arenicellales</taxon>
        <taxon>Arenicellaceae</taxon>
        <taxon>Arenicella</taxon>
    </lineage>
</organism>
<dbReference type="AlphaFoldDB" id="A0A395JEJ2"/>
<sequence>MQQTRMWTRAAEMAAQTPAERNRYVDLLRALSIGAVVFGHWIMAAPYFQAGVPSMDHLLQVQPWSRWLTWIFQVMPVFFFVGGFSNGVSWDGAQKRNQSYSVWLESRMRRLLGPVIPLVVLWGILGVVGYVTQVHPKFIEIGSQVSLVPVWFLAIYFVIVMLVPLTRSAWRKFGILSIIVPLLLAVGGDWLFFNTDYQSLAWFNYLFVWGAVHQMGYAWQEGKLGGLAQSTCIAIVGITALILLTQFGPYPTSLVGVPGQALSNTTPPKLPLIALGLTQIGLLLMLEGPMRRWLSHAKVWTSTVLVNGLIMPIFLWHSTVMMLLIGFCFWVIPQVFFAAPGTGQWWALRPVWVSVFFAFMMLGLPLFLWLERVVGSSNPRTNYLAVVMLSAILTCAGLALLAGGGVVGDGPMGMNWIAVCLPVLGAVLISVMGKRISK</sequence>
<comment type="caution">
    <text evidence="3">The sequence shown here is derived from an EMBL/GenBank/DDBJ whole genome shotgun (WGS) entry which is preliminary data.</text>
</comment>
<feature type="transmembrane region" description="Helical" evidence="1">
    <location>
        <begin position="309"/>
        <end position="332"/>
    </location>
</feature>
<feature type="domain" description="Acyltransferase 3" evidence="2">
    <location>
        <begin position="22"/>
        <end position="368"/>
    </location>
</feature>
<dbReference type="GO" id="GO:0016747">
    <property type="term" value="F:acyltransferase activity, transferring groups other than amino-acyl groups"/>
    <property type="evidence" value="ECO:0007669"/>
    <property type="project" value="InterPro"/>
</dbReference>
<dbReference type="EMBL" id="QNRT01000010">
    <property type="protein sequence ID" value="RBP47064.1"/>
    <property type="molecule type" value="Genomic_DNA"/>
</dbReference>
<keyword evidence="1" id="KW-0472">Membrane</keyword>
<gene>
    <name evidence="3" type="ORF">DFR28_11027</name>
</gene>
<feature type="transmembrane region" description="Helical" evidence="1">
    <location>
        <begin position="413"/>
        <end position="433"/>
    </location>
</feature>
<feature type="transmembrane region" description="Helical" evidence="1">
    <location>
        <begin position="27"/>
        <end position="47"/>
    </location>
</feature>
<dbReference type="Pfam" id="PF01757">
    <property type="entry name" value="Acyl_transf_3"/>
    <property type="match status" value="1"/>
</dbReference>
<name>A0A395JEJ2_9GAMM</name>
<feature type="transmembrane region" description="Helical" evidence="1">
    <location>
        <begin position="382"/>
        <end position="407"/>
    </location>
</feature>
<protein>
    <submittedName>
        <fullName evidence="3">Acyltransferase-like protein</fullName>
    </submittedName>
</protein>
<feature type="transmembrane region" description="Helical" evidence="1">
    <location>
        <begin position="199"/>
        <end position="219"/>
    </location>
</feature>
<evidence type="ECO:0000313" key="4">
    <source>
        <dbReference type="Proteomes" id="UP000253083"/>
    </source>
</evidence>
<feature type="transmembrane region" description="Helical" evidence="1">
    <location>
        <begin position="144"/>
        <end position="166"/>
    </location>
</feature>
<keyword evidence="3" id="KW-0012">Acyltransferase</keyword>
<accession>A0A395JEJ2</accession>
<dbReference type="InterPro" id="IPR002656">
    <property type="entry name" value="Acyl_transf_3_dom"/>
</dbReference>
<keyword evidence="4" id="KW-1185">Reference proteome</keyword>
<keyword evidence="3" id="KW-0808">Transferase</keyword>
<feature type="transmembrane region" description="Helical" evidence="1">
    <location>
        <begin position="352"/>
        <end position="370"/>
    </location>
</feature>
<evidence type="ECO:0000259" key="2">
    <source>
        <dbReference type="Pfam" id="PF01757"/>
    </source>
</evidence>
<evidence type="ECO:0000256" key="1">
    <source>
        <dbReference type="SAM" id="Phobius"/>
    </source>
</evidence>
<feature type="transmembrane region" description="Helical" evidence="1">
    <location>
        <begin position="270"/>
        <end position="288"/>
    </location>
</feature>
<dbReference type="Proteomes" id="UP000253083">
    <property type="component" value="Unassembled WGS sequence"/>
</dbReference>